<proteinExistence type="predicted"/>
<dbReference type="PROSITE" id="PS50943">
    <property type="entry name" value="HTH_CROC1"/>
    <property type="match status" value="1"/>
</dbReference>
<dbReference type="Proteomes" id="UP001154312">
    <property type="component" value="Unassembled WGS sequence"/>
</dbReference>
<dbReference type="GO" id="GO:0003700">
    <property type="term" value="F:DNA-binding transcription factor activity"/>
    <property type="evidence" value="ECO:0007669"/>
    <property type="project" value="TreeGrafter"/>
</dbReference>
<dbReference type="InterPro" id="IPR050807">
    <property type="entry name" value="TransReg_Diox_bact_type"/>
</dbReference>
<dbReference type="PANTHER" id="PTHR46797:SF2">
    <property type="entry name" value="TRANSCRIPTIONAL REGULATOR"/>
    <property type="match status" value="1"/>
</dbReference>
<dbReference type="GO" id="GO:0003677">
    <property type="term" value="F:DNA binding"/>
    <property type="evidence" value="ECO:0007669"/>
    <property type="project" value="UniProtKB-KW"/>
</dbReference>
<dbReference type="RefSeq" id="WP_277444875.1">
    <property type="nucleotide sequence ID" value="NZ_JAKOAV010000030.1"/>
</dbReference>
<dbReference type="GO" id="GO:0005829">
    <property type="term" value="C:cytosol"/>
    <property type="evidence" value="ECO:0007669"/>
    <property type="project" value="TreeGrafter"/>
</dbReference>
<dbReference type="InterPro" id="IPR010982">
    <property type="entry name" value="Lambda_DNA-bd_dom_sf"/>
</dbReference>
<sequence length="110" mass="12077">MDIGNKIAFLREQAGLTGSALASKVGLNQSQICKIEKGVCNPSISTLRKICDALGISLPQFFNGESLEEMPLHLQRLLAQAKKLSPEEVQQLSNLLEVMLAKKEVKKEDI</sequence>
<keyword evidence="1" id="KW-0238">DNA-binding</keyword>
<comment type="caution">
    <text evidence="3">The sequence shown here is derived from an EMBL/GenBank/DDBJ whole genome shotgun (WGS) entry which is preliminary data.</text>
</comment>
<name>A0A9X4H013_9FIRM</name>
<dbReference type="InterPro" id="IPR001387">
    <property type="entry name" value="Cro/C1-type_HTH"/>
</dbReference>
<feature type="domain" description="HTH cro/C1-type" evidence="2">
    <location>
        <begin position="7"/>
        <end position="61"/>
    </location>
</feature>
<accession>A0A9X4H013</accession>
<evidence type="ECO:0000256" key="1">
    <source>
        <dbReference type="ARBA" id="ARBA00023125"/>
    </source>
</evidence>
<dbReference type="Pfam" id="PF01381">
    <property type="entry name" value="HTH_3"/>
    <property type="match status" value="1"/>
</dbReference>
<dbReference type="Gene3D" id="1.10.260.40">
    <property type="entry name" value="lambda repressor-like DNA-binding domains"/>
    <property type="match status" value="1"/>
</dbReference>
<dbReference type="SUPFAM" id="SSF47413">
    <property type="entry name" value="lambda repressor-like DNA-binding domains"/>
    <property type="match status" value="1"/>
</dbReference>
<organism evidence="3 4">
    <name type="scientific">Pelotomaculum isophthalicicum JI</name>
    <dbReference type="NCBI Taxonomy" id="947010"/>
    <lineage>
        <taxon>Bacteria</taxon>
        <taxon>Bacillati</taxon>
        <taxon>Bacillota</taxon>
        <taxon>Clostridia</taxon>
        <taxon>Eubacteriales</taxon>
        <taxon>Desulfotomaculaceae</taxon>
        <taxon>Pelotomaculum</taxon>
    </lineage>
</organism>
<dbReference type="AlphaFoldDB" id="A0A9X4H013"/>
<dbReference type="PANTHER" id="PTHR46797">
    <property type="entry name" value="HTH-TYPE TRANSCRIPTIONAL REGULATOR"/>
    <property type="match status" value="1"/>
</dbReference>
<gene>
    <name evidence="3" type="ORF">L7E55_13780</name>
</gene>
<dbReference type="CDD" id="cd00093">
    <property type="entry name" value="HTH_XRE"/>
    <property type="match status" value="1"/>
</dbReference>
<evidence type="ECO:0000313" key="3">
    <source>
        <dbReference type="EMBL" id="MDF9409412.1"/>
    </source>
</evidence>
<dbReference type="EMBL" id="JAKOAV010000030">
    <property type="protein sequence ID" value="MDF9409412.1"/>
    <property type="molecule type" value="Genomic_DNA"/>
</dbReference>
<evidence type="ECO:0000313" key="4">
    <source>
        <dbReference type="Proteomes" id="UP001154312"/>
    </source>
</evidence>
<keyword evidence="4" id="KW-1185">Reference proteome</keyword>
<protein>
    <submittedName>
        <fullName evidence="3">Helix-turn-helix domain-containing protein</fullName>
    </submittedName>
</protein>
<dbReference type="SMART" id="SM00530">
    <property type="entry name" value="HTH_XRE"/>
    <property type="match status" value="1"/>
</dbReference>
<reference evidence="3" key="1">
    <citation type="submission" date="2022-02" db="EMBL/GenBank/DDBJ databases">
        <authorList>
            <person name="Leng L."/>
        </authorList>
    </citation>
    <scope>NUCLEOTIDE SEQUENCE</scope>
    <source>
        <strain evidence="3">JI</strain>
    </source>
</reference>
<evidence type="ECO:0000259" key="2">
    <source>
        <dbReference type="PROSITE" id="PS50943"/>
    </source>
</evidence>